<feature type="region of interest" description="Disordered" evidence="1">
    <location>
        <begin position="1"/>
        <end position="26"/>
    </location>
</feature>
<evidence type="ECO:0000256" key="1">
    <source>
        <dbReference type="SAM" id="MobiDB-lite"/>
    </source>
</evidence>
<proteinExistence type="predicted"/>
<dbReference type="Proteomes" id="UP000253597">
    <property type="component" value="Unassembled WGS sequence"/>
</dbReference>
<reference evidence="2 3" key="1">
    <citation type="submission" date="2019-01" db="EMBL/GenBank/DDBJ databases">
        <title>Draft genome sequence of heavy metal resistant Bacillus cereus NWUAB01.</title>
        <authorList>
            <person name="Babalola O."/>
            <person name="Aremu B.R."/>
            <person name="Ayangbenro A.S."/>
        </authorList>
    </citation>
    <scope>NUCLEOTIDE SEQUENCE [LARGE SCALE GENOMIC DNA]</scope>
    <source>
        <strain evidence="2 3">NWUAB01</strain>
    </source>
</reference>
<name>A0A9X8NTM0_BACCE</name>
<dbReference type="RefSeq" id="WP_113304861.1">
    <property type="nucleotide sequence ID" value="NZ_QNGD03000014.1"/>
</dbReference>
<gene>
    <name evidence="2" type="ORF">DR116_0024590</name>
</gene>
<sequence>MSFKDINTNEFRSGKSNPLTKGEQQSKAIYATHTTKVLEEDHVRLKTYAFKDNKKMFEVAHDALKMYEMFHNEGEKLGLSTNEAAAKAIEMLKKENNGK</sequence>
<organism evidence="2 3">
    <name type="scientific">Bacillus cereus</name>
    <dbReference type="NCBI Taxonomy" id="1396"/>
    <lineage>
        <taxon>Bacteria</taxon>
        <taxon>Bacillati</taxon>
        <taxon>Bacillota</taxon>
        <taxon>Bacilli</taxon>
        <taxon>Bacillales</taxon>
        <taxon>Bacillaceae</taxon>
        <taxon>Bacillus</taxon>
        <taxon>Bacillus cereus group</taxon>
    </lineage>
</organism>
<dbReference type="EMBL" id="QNGD03000014">
    <property type="protein sequence ID" value="RWQ71047.1"/>
    <property type="molecule type" value="Genomic_DNA"/>
</dbReference>
<accession>A0A9X8NTM0</accession>
<comment type="caution">
    <text evidence="2">The sequence shown here is derived from an EMBL/GenBank/DDBJ whole genome shotgun (WGS) entry which is preliminary data.</text>
</comment>
<evidence type="ECO:0000313" key="3">
    <source>
        <dbReference type="Proteomes" id="UP000253597"/>
    </source>
</evidence>
<evidence type="ECO:0000313" key="2">
    <source>
        <dbReference type="EMBL" id="RWQ71047.1"/>
    </source>
</evidence>
<protein>
    <submittedName>
        <fullName evidence="2">Uncharacterized protein</fullName>
    </submittedName>
</protein>
<dbReference type="AlphaFoldDB" id="A0A9X8NTM0"/>